<dbReference type="Pfam" id="PF23282">
    <property type="entry name" value="WHD_ROQ1"/>
    <property type="match status" value="1"/>
</dbReference>
<dbReference type="Pfam" id="PF23598">
    <property type="entry name" value="LRR_14"/>
    <property type="match status" value="1"/>
</dbReference>
<dbReference type="GO" id="GO:0043531">
    <property type="term" value="F:ADP binding"/>
    <property type="evidence" value="ECO:0007669"/>
    <property type="project" value="InterPro"/>
</dbReference>
<dbReference type="InterPro" id="IPR044974">
    <property type="entry name" value="Disease_R_plants"/>
</dbReference>
<protein>
    <recommendedName>
        <fullName evidence="1">ADP-ribosyl cyclase/cyclic ADP-ribose hydrolase</fullName>
        <ecNumber evidence="1">3.2.2.6</ecNumber>
    </recommendedName>
</protein>
<gene>
    <name evidence="7" type="ORF">I3842_16G111300</name>
</gene>
<feature type="domain" description="TIR" evidence="6">
    <location>
        <begin position="19"/>
        <end position="184"/>
    </location>
</feature>
<name>A0A922D6D1_CARIL</name>
<dbReference type="InterPro" id="IPR058192">
    <property type="entry name" value="WHD_ROQ1-like"/>
</dbReference>
<keyword evidence="3" id="KW-0378">Hydrolase</keyword>
<dbReference type="PROSITE" id="PS50104">
    <property type="entry name" value="TIR"/>
    <property type="match status" value="1"/>
</dbReference>
<evidence type="ECO:0000313" key="7">
    <source>
        <dbReference type="EMBL" id="KAG6673423.1"/>
    </source>
</evidence>
<dbReference type="Pfam" id="PF01582">
    <property type="entry name" value="TIR"/>
    <property type="match status" value="1"/>
</dbReference>
<accession>A0A922D6D1</accession>
<dbReference type="GO" id="GO:0061809">
    <property type="term" value="F:NAD+ nucleosidase activity, cyclic ADP-ribose generating"/>
    <property type="evidence" value="ECO:0007669"/>
    <property type="project" value="UniProtKB-EC"/>
</dbReference>
<evidence type="ECO:0000256" key="1">
    <source>
        <dbReference type="ARBA" id="ARBA00011982"/>
    </source>
</evidence>
<dbReference type="FunFam" id="3.40.50.10140:FF:000007">
    <property type="entry name" value="Disease resistance protein (TIR-NBS-LRR class)"/>
    <property type="match status" value="1"/>
</dbReference>
<dbReference type="SMART" id="SM00255">
    <property type="entry name" value="TIR"/>
    <property type="match status" value="1"/>
</dbReference>
<comment type="catalytic activity">
    <reaction evidence="5">
        <text>NAD(+) + H2O = ADP-D-ribose + nicotinamide + H(+)</text>
        <dbReference type="Rhea" id="RHEA:16301"/>
        <dbReference type="ChEBI" id="CHEBI:15377"/>
        <dbReference type="ChEBI" id="CHEBI:15378"/>
        <dbReference type="ChEBI" id="CHEBI:17154"/>
        <dbReference type="ChEBI" id="CHEBI:57540"/>
        <dbReference type="ChEBI" id="CHEBI:57967"/>
        <dbReference type="EC" id="3.2.2.6"/>
    </reaction>
    <physiologicalReaction direction="left-to-right" evidence="5">
        <dbReference type="Rhea" id="RHEA:16302"/>
    </physiologicalReaction>
</comment>
<dbReference type="PANTHER" id="PTHR11017">
    <property type="entry name" value="LEUCINE-RICH REPEAT-CONTAINING PROTEIN"/>
    <property type="match status" value="1"/>
</dbReference>
<evidence type="ECO:0000256" key="3">
    <source>
        <dbReference type="ARBA" id="ARBA00022801"/>
    </source>
</evidence>
<keyword evidence="4" id="KW-0520">NAD</keyword>
<dbReference type="GO" id="GO:0006952">
    <property type="term" value="P:defense response"/>
    <property type="evidence" value="ECO:0007669"/>
    <property type="project" value="InterPro"/>
</dbReference>
<dbReference type="InterPro" id="IPR055414">
    <property type="entry name" value="LRR_R13L4/SHOC2-like"/>
</dbReference>
<dbReference type="EC" id="3.2.2.6" evidence="1"/>
<dbReference type="InterPro" id="IPR000157">
    <property type="entry name" value="TIR_dom"/>
</dbReference>
<dbReference type="Proteomes" id="UP000811246">
    <property type="component" value="Chromosome 16"/>
</dbReference>
<evidence type="ECO:0000259" key="6">
    <source>
        <dbReference type="PROSITE" id="PS50104"/>
    </source>
</evidence>
<evidence type="ECO:0000256" key="2">
    <source>
        <dbReference type="ARBA" id="ARBA00022737"/>
    </source>
</evidence>
<evidence type="ECO:0000256" key="5">
    <source>
        <dbReference type="ARBA" id="ARBA00047304"/>
    </source>
</evidence>
<evidence type="ECO:0000256" key="4">
    <source>
        <dbReference type="ARBA" id="ARBA00023027"/>
    </source>
</evidence>
<dbReference type="PANTHER" id="PTHR11017:SF570">
    <property type="entry name" value="DISEASE RESISTANCE PROTEIN (TIR-NBS CLASS)-RELATED"/>
    <property type="match status" value="1"/>
</dbReference>
<proteinExistence type="predicted"/>
<comment type="caution">
    <text evidence="7">The sequence shown here is derived from an EMBL/GenBank/DDBJ whole genome shotgun (WGS) entry which is preliminary data.</text>
</comment>
<dbReference type="Pfam" id="PF00931">
    <property type="entry name" value="NB-ARC"/>
    <property type="match status" value="1"/>
</dbReference>
<evidence type="ECO:0000313" key="8">
    <source>
        <dbReference type="Proteomes" id="UP000811246"/>
    </source>
</evidence>
<dbReference type="InterPro" id="IPR002182">
    <property type="entry name" value="NB-ARC"/>
</dbReference>
<dbReference type="GO" id="GO:0051707">
    <property type="term" value="P:response to other organism"/>
    <property type="evidence" value="ECO:0007669"/>
    <property type="project" value="UniProtKB-ARBA"/>
</dbReference>
<reference evidence="7" key="1">
    <citation type="submission" date="2021-01" db="EMBL/GenBank/DDBJ databases">
        <authorList>
            <person name="Lovell J.T."/>
            <person name="Bentley N."/>
            <person name="Bhattarai G."/>
            <person name="Jenkins J.W."/>
            <person name="Sreedasyam A."/>
            <person name="Alarcon Y."/>
            <person name="Bock C."/>
            <person name="Boston L."/>
            <person name="Carlson J."/>
            <person name="Cervantes K."/>
            <person name="Clermont K."/>
            <person name="Krom N."/>
            <person name="Kubenka K."/>
            <person name="Mamidi S."/>
            <person name="Mattison C."/>
            <person name="Monteros M."/>
            <person name="Pisani C."/>
            <person name="Plott C."/>
            <person name="Rajasekar S."/>
            <person name="Rhein H.S."/>
            <person name="Rohla C."/>
            <person name="Song M."/>
            <person name="Hilaire R.S."/>
            <person name="Shu S."/>
            <person name="Wells L."/>
            <person name="Wang X."/>
            <person name="Webber J."/>
            <person name="Heerema R.J."/>
            <person name="Klein P."/>
            <person name="Conner P."/>
            <person name="Grauke L."/>
            <person name="Grimwood J."/>
            <person name="Schmutz J."/>
            <person name="Randall J.J."/>
        </authorList>
    </citation>
    <scope>NUCLEOTIDE SEQUENCE</scope>
    <source>
        <tissue evidence="7">Leaf</tissue>
    </source>
</reference>
<sequence>MAFSTSTSSSSSLPSIPRWSYDVFLSFRGIDTRDTFVAHLYPALSQKGIKTYRDDEDLERGEIISPTLLKAIEDSMIAIIVLSPNYASSSWCLEELTKILECKETKQQIVLPVFYHVDPSEVRNQRGSFGEALAKHQERFMEDPKVQRWKEALQEVAGLAGEHLEDGNEYEFMHKIIQWVDSTIVKSTYQLDIAEYPIGLESCLKDLNTNLRIGRNDITLMIGIYGTGGIGKTTIAKAVFNSIGQQFEARCFLANVREISSREDGLVKLQEKLLCELLGNFGSFNIGYVGGINVMKHRLRSKRVLLILDDVNESRQLIELAGNNNWFGMGSRIVITTRDQHLLTYHQVDSTYEVQGLDDNQAIQLFCWHAFKTDKPVESYVELTKCIIRYAKGLPLALTVLGSDLHGRSIQEWKSALEKYERSPHKDIYEILKISYDGLDNNEKDIFLDIAVFFKGKSVEYVTKILDSYRFSSSIDIARLKDKCLINICDQCVEMHDLLQEMGKEIVRQESPKEAGERSRLWFYEDIRHVLEENMGTNKIEVILLDFPEGPNMICLHSEAFKKMRNLRLFRNRNAQFSAGPNYLSNEIRVLDWSQYPSSFLPSNFRGNNLVEFKMRRSLIKEFGSLKFKNLTDMDLSDCKFLTKSPDLSSSPNLEKLNLGHCVNLVEVHHSVGFLDKLLTFSVSGCWKLRILPKRFKLRSLRFFGLEYCSSLEDFPEIECEMEFLDLLNFCGTSIKELPSSIENLKGLKALYLNGSSLKTLPSSIENLKGLQKLYMFRSSLKKLPSSIDNLTQLQELYAEGCIDQLQSLRNVKVEGYSLNIQKEEDGIQSTPSVVSTGELYETASPTAELF</sequence>
<dbReference type="EMBL" id="CM031840">
    <property type="protein sequence ID" value="KAG6673423.1"/>
    <property type="molecule type" value="Genomic_DNA"/>
</dbReference>
<dbReference type="GO" id="GO:0007165">
    <property type="term" value="P:signal transduction"/>
    <property type="evidence" value="ECO:0007669"/>
    <property type="project" value="InterPro"/>
</dbReference>
<organism evidence="7 8">
    <name type="scientific">Carya illinoinensis</name>
    <name type="common">Pecan</name>
    <dbReference type="NCBI Taxonomy" id="32201"/>
    <lineage>
        <taxon>Eukaryota</taxon>
        <taxon>Viridiplantae</taxon>
        <taxon>Streptophyta</taxon>
        <taxon>Embryophyta</taxon>
        <taxon>Tracheophyta</taxon>
        <taxon>Spermatophyta</taxon>
        <taxon>Magnoliopsida</taxon>
        <taxon>eudicotyledons</taxon>
        <taxon>Gunneridae</taxon>
        <taxon>Pentapetalae</taxon>
        <taxon>rosids</taxon>
        <taxon>fabids</taxon>
        <taxon>Fagales</taxon>
        <taxon>Juglandaceae</taxon>
        <taxon>Carya</taxon>
    </lineage>
</organism>
<keyword evidence="2" id="KW-0677">Repeat</keyword>
<dbReference type="FunFam" id="1.10.8.430:FF:000002">
    <property type="entry name" value="Disease resistance protein (TIR-NBS-LRR class)"/>
    <property type="match status" value="1"/>
</dbReference>
<dbReference type="AlphaFoldDB" id="A0A922D6D1"/>